<name>A0AAV2RR36_MEGNR</name>
<dbReference type="InterPro" id="IPR036259">
    <property type="entry name" value="MFS_trans_sf"/>
</dbReference>
<keyword evidence="4 5" id="KW-0472">Membrane</keyword>
<keyword evidence="2 5" id="KW-0812">Transmembrane</keyword>
<feature type="transmembrane region" description="Helical" evidence="5">
    <location>
        <begin position="421"/>
        <end position="445"/>
    </location>
</feature>
<keyword evidence="3 5" id="KW-1133">Transmembrane helix</keyword>
<dbReference type="Gene3D" id="1.20.1250.20">
    <property type="entry name" value="MFS general substrate transporter like domains"/>
    <property type="match status" value="1"/>
</dbReference>
<proteinExistence type="predicted"/>
<dbReference type="AlphaFoldDB" id="A0AAV2RR36"/>
<keyword evidence="8" id="KW-1185">Reference proteome</keyword>
<evidence type="ECO:0000256" key="4">
    <source>
        <dbReference type="ARBA" id="ARBA00023136"/>
    </source>
</evidence>
<accession>A0AAV2RR36</accession>
<evidence type="ECO:0000256" key="2">
    <source>
        <dbReference type="ARBA" id="ARBA00022692"/>
    </source>
</evidence>
<reference evidence="7 8" key="1">
    <citation type="submission" date="2024-05" db="EMBL/GenBank/DDBJ databases">
        <authorList>
            <person name="Wallberg A."/>
        </authorList>
    </citation>
    <scope>NUCLEOTIDE SEQUENCE [LARGE SCALE GENOMIC DNA]</scope>
</reference>
<evidence type="ECO:0000256" key="5">
    <source>
        <dbReference type="SAM" id="Phobius"/>
    </source>
</evidence>
<feature type="transmembrane region" description="Helical" evidence="5">
    <location>
        <begin position="337"/>
        <end position="356"/>
    </location>
</feature>
<evidence type="ECO:0000256" key="1">
    <source>
        <dbReference type="ARBA" id="ARBA00004141"/>
    </source>
</evidence>
<dbReference type="InterPro" id="IPR005828">
    <property type="entry name" value="MFS_sugar_transport-like"/>
</dbReference>
<feature type="transmembrane region" description="Helical" evidence="5">
    <location>
        <begin position="482"/>
        <end position="502"/>
    </location>
</feature>
<feature type="transmembrane region" description="Helical" evidence="5">
    <location>
        <begin position="241"/>
        <end position="259"/>
    </location>
</feature>
<dbReference type="EMBL" id="CAXKWB010028334">
    <property type="protein sequence ID" value="CAL4133677.1"/>
    <property type="molecule type" value="Genomic_DNA"/>
</dbReference>
<dbReference type="PANTHER" id="PTHR24064">
    <property type="entry name" value="SOLUTE CARRIER FAMILY 22 MEMBER"/>
    <property type="match status" value="1"/>
</dbReference>
<feature type="transmembrane region" description="Helical" evidence="5">
    <location>
        <begin position="395"/>
        <end position="415"/>
    </location>
</feature>
<dbReference type="GO" id="GO:0022857">
    <property type="term" value="F:transmembrane transporter activity"/>
    <property type="evidence" value="ECO:0007669"/>
    <property type="project" value="InterPro"/>
</dbReference>
<comment type="caution">
    <text evidence="7">The sequence shown here is derived from an EMBL/GenBank/DDBJ whole genome shotgun (WGS) entry which is preliminary data.</text>
</comment>
<sequence length="586" mass="65658">MEEEGLDHILINLGLGPWQLINFLAAVVALASDAPNVLSSTFTNAPVDFHCIQHDLPHNNTHRFDDSLSKCEVSAIRTNNSIENITSDEDLFPLQPCRKWHFDQSMYLATVTSEFNLVCDHAWLAPLFQLLYNAGTMTGDLFSGTISDRWGRRLALRAGATLCLTSTLIIGFAQNYSLILIARYFLGISSTIMIFPSINLVMETLQPKHRSAVGMLLDLPYSLAIMGMGGLAYMVREWRYLHFYSSVFAFILIPLAILLEESPRWLIQQGRLEEAQAVLERAAKLNRKPLPPKEQTKSIIKKIYQANQPLKKEEEGGCCKKFVDGITVFYRTPSMRLISIVAPLSWFLLGILYNGIPLNANNFTNNPFIYMALAGLMELGSVVSGVFIAERFNRVSVALVTFMVSGACVAAIVVVPEVTWWLKWVLVMAAMELISVTYCLEFIWAPELFPTVVRARGSSLCSFSSHAGCFVASFITEVLARWVPWIPNLLFGVAGLIAALLAKLLPETKDLPLCDTVQQVEDRALRLKGLDTTQLTSLCDNEDQNTVEYEESILKNRQNRSNNERESNVGDEEKVMIINEENIDIK</sequence>
<organism evidence="7 8">
    <name type="scientific">Meganyctiphanes norvegica</name>
    <name type="common">Northern krill</name>
    <name type="synonym">Thysanopoda norvegica</name>
    <dbReference type="NCBI Taxonomy" id="48144"/>
    <lineage>
        <taxon>Eukaryota</taxon>
        <taxon>Metazoa</taxon>
        <taxon>Ecdysozoa</taxon>
        <taxon>Arthropoda</taxon>
        <taxon>Crustacea</taxon>
        <taxon>Multicrustacea</taxon>
        <taxon>Malacostraca</taxon>
        <taxon>Eumalacostraca</taxon>
        <taxon>Eucarida</taxon>
        <taxon>Euphausiacea</taxon>
        <taxon>Euphausiidae</taxon>
        <taxon>Meganyctiphanes</taxon>
    </lineage>
</organism>
<feature type="transmembrane region" description="Helical" evidence="5">
    <location>
        <begin position="154"/>
        <end position="173"/>
    </location>
</feature>
<evidence type="ECO:0000313" key="8">
    <source>
        <dbReference type="Proteomes" id="UP001497623"/>
    </source>
</evidence>
<dbReference type="Pfam" id="PF00083">
    <property type="entry name" value="Sugar_tr"/>
    <property type="match status" value="1"/>
</dbReference>
<evidence type="ECO:0000256" key="3">
    <source>
        <dbReference type="ARBA" id="ARBA00022989"/>
    </source>
</evidence>
<dbReference type="PROSITE" id="PS00216">
    <property type="entry name" value="SUGAR_TRANSPORT_1"/>
    <property type="match status" value="1"/>
</dbReference>
<feature type="transmembrane region" description="Helical" evidence="5">
    <location>
        <begin position="179"/>
        <end position="201"/>
    </location>
</feature>
<dbReference type="InterPro" id="IPR020846">
    <property type="entry name" value="MFS_dom"/>
</dbReference>
<feature type="domain" description="Major facilitator superfamily (MFS) profile" evidence="6">
    <location>
        <begin position="76"/>
        <end position="510"/>
    </location>
</feature>
<feature type="transmembrane region" description="Helical" evidence="5">
    <location>
        <begin position="213"/>
        <end position="235"/>
    </location>
</feature>
<dbReference type="PROSITE" id="PS50850">
    <property type="entry name" value="MFS"/>
    <property type="match status" value="1"/>
</dbReference>
<dbReference type="SUPFAM" id="SSF103473">
    <property type="entry name" value="MFS general substrate transporter"/>
    <property type="match status" value="1"/>
</dbReference>
<comment type="subcellular location">
    <subcellularLocation>
        <location evidence="1">Membrane</location>
        <topology evidence="1">Multi-pass membrane protein</topology>
    </subcellularLocation>
</comment>
<dbReference type="GO" id="GO:0016020">
    <property type="term" value="C:membrane"/>
    <property type="evidence" value="ECO:0007669"/>
    <property type="project" value="UniProtKB-SubCell"/>
</dbReference>
<feature type="transmembrane region" description="Helical" evidence="5">
    <location>
        <begin position="368"/>
        <end position="388"/>
    </location>
</feature>
<dbReference type="InterPro" id="IPR005829">
    <property type="entry name" value="Sugar_transporter_CS"/>
</dbReference>
<protein>
    <recommendedName>
        <fullName evidence="6">Major facilitator superfamily (MFS) profile domain-containing protein</fullName>
    </recommendedName>
</protein>
<evidence type="ECO:0000313" key="7">
    <source>
        <dbReference type="EMBL" id="CAL4133677.1"/>
    </source>
</evidence>
<evidence type="ECO:0000259" key="6">
    <source>
        <dbReference type="PROSITE" id="PS50850"/>
    </source>
</evidence>
<gene>
    <name evidence="7" type="ORF">MNOR_LOCUS27243</name>
</gene>
<dbReference type="Proteomes" id="UP001497623">
    <property type="component" value="Unassembled WGS sequence"/>
</dbReference>